<accession>A0ABN9P866</accession>
<dbReference type="EMBL" id="CAUYUJ010000137">
    <property type="protein sequence ID" value="CAK0788917.1"/>
    <property type="molecule type" value="Genomic_DNA"/>
</dbReference>
<organism evidence="2 3">
    <name type="scientific">Prorocentrum cordatum</name>
    <dbReference type="NCBI Taxonomy" id="2364126"/>
    <lineage>
        <taxon>Eukaryota</taxon>
        <taxon>Sar</taxon>
        <taxon>Alveolata</taxon>
        <taxon>Dinophyceae</taxon>
        <taxon>Prorocentrales</taxon>
        <taxon>Prorocentraceae</taxon>
        <taxon>Prorocentrum</taxon>
    </lineage>
</organism>
<evidence type="ECO:0000313" key="3">
    <source>
        <dbReference type="Proteomes" id="UP001189429"/>
    </source>
</evidence>
<name>A0ABN9P866_9DINO</name>
<evidence type="ECO:0000313" key="2">
    <source>
        <dbReference type="EMBL" id="CAK0788917.1"/>
    </source>
</evidence>
<protein>
    <recommendedName>
        <fullName evidence="4">Protein-serine/threonine phosphatase</fullName>
    </recommendedName>
</protein>
<sequence length="222" mass="23809">MCKPPWVDALSPSARCCDEAARVDTDDSETLIFVDVDGVLNVGIADPGQRAMELNDSNIKIARDNWETRMQLSKDFRNSVERVIAVCERHPDGSADPLAAHVARDGTSLSELLVWRLAHGSSEPRAANRWSCSAPAGGASRAACGSWKRRWAATWRSPSPSAPTRTRARRVGPQKSASSPSRCSWSGTVPRGGLWPGAARAGCGCSCWTISTFSLSVGAVSR</sequence>
<keyword evidence="3" id="KW-1185">Reference proteome</keyword>
<proteinExistence type="predicted"/>
<feature type="region of interest" description="Disordered" evidence="1">
    <location>
        <begin position="155"/>
        <end position="186"/>
    </location>
</feature>
<evidence type="ECO:0000256" key="1">
    <source>
        <dbReference type="SAM" id="MobiDB-lite"/>
    </source>
</evidence>
<dbReference type="Proteomes" id="UP001189429">
    <property type="component" value="Unassembled WGS sequence"/>
</dbReference>
<gene>
    <name evidence="2" type="ORF">PCOR1329_LOCUS631</name>
</gene>
<evidence type="ECO:0008006" key="4">
    <source>
        <dbReference type="Google" id="ProtNLM"/>
    </source>
</evidence>
<comment type="caution">
    <text evidence="2">The sequence shown here is derived from an EMBL/GenBank/DDBJ whole genome shotgun (WGS) entry which is preliminary data.</text>
</comment>
<reference evidence="2" key="1">
    <citation type="submission" date="2023-10" db="EMBL/GenBank/DDBJ databases">
        <authorList>
            <person name="Chen Y."/>
            <person name="Shah S."/>
            <person name="Dougan E. K."/>
            <person name="Thang M."/>
            <person name="Chan C."/>
        </authorList>
    </citation>
    <scope>NUCLEOTIDE SEQUENCE [LARGE SCALE GENOMIC DNA]</scope>
</reference>
<feature type="compositionally biased region" description="Polar residues" evidence="1">
    <location>
        <begin position="175"/>
        <end position="186"/>
    </location>
</feature>